<evidence type="ECO:0000313" key="1">
    <source>
        <dbReference type="EMBL" id="ABW33249.1"/>
    </source>
</evidence>
<dbReference type="EMBL" id="CP000844">
    <property type="protein sequence ID" value="ABW33249.1"/>
    <property type="molecule type" value="Genomic_DNA"/>
</dbReference>
<keyword evidence="1" id="KW-0614">Plasmid</keyword>
<name>A8ZQG3_ACAM1</name>
<proteinExistence type="predicted"/>
<dbReference type="AlphaFoldDB" id="A8ZQG3"/>
<dbReference type="KEGG" id="amr:AM1_G0069"/>
<dbReference type="Proteomes" id="UP000000268">
    <property type="component" value="Plasmid pREB7"/>
</dbReference>
<keyword evidence="2" id="KW-1185">Reference proteome</keyword>
<organism evidence="1 2">
    <name type="scientific">Acaryochloris marina (strain MBIC 11017)</name>
    <dbReference type="NCBI Taxonomy" id="329726"/>
    <lineage>
        <taxon>Bacteria</taxon>
        <taxon>Bacillati</taxon>
        <taxon>Cyanobacteriota</taxon>
        <taxon>Cyanophyceae</taxon>
        <taxon>Acaryochloridales</taxon>
        <taxon>Acaryochloridaceae</taxon>
        <taxon>Acaryochloris</taxon>
    </lineage>
</organism>
<gene>
    <name evidence="1" type="ordered locus">AM1_G0069</name>
</gene>
<accession>A8ZQG3</accession>
<geneLocation type="plasmid" evidence="1 2">
    <name>pREB7</name>
</geneLocation>
<protein>
    <submittedName>
        <fullName evidence="1">Uncharacterized protein</fullName>
    </submittedName>
</protein>
<evidence type="ECO:0000313" key="2">
    <source>
        <dbReference type="Proteomes" id="UP000000268"/>
    </source>
</evidence>
<sequence>MFGWFVLNFQGTPRSPCQARWGISRYQIYRTFELLHPLNS</sequence>
<dbReference type="HOGENOM" id="CLU_3283173_0_0_3"/>
<reference evidence="1 2" key="1">
    <citation type="journal article" date="2008" name="Proc. Natl. Acad. Sci. U.S.A.">
        <title>Niche adaptation and genome expansion in the chlorophyll d-producing cyanobacterium Acaryochloris marina.</title>
        <authorList>
            <person name="Swingley W.D."/>
            <person name="Chen M."/>
            <person name="Cheung P.C."/>
            <person name="Conrad A.L."/>
            <person name="Dejesa L.C."/>
            <person name="Hao J."/>
            <person name="Honchak B.M."/>
            <person name="Karbach L.E."/>
            <person name="Kurdoglu A."/>
            <person name="Lahiri S."/>
            <person name="Mastrian S.D."/>
            <person name="Miyashita H."/>
            <person name="Page L."/>
            <person name="Ramakrishna P."/>
            <person name="Satoh S."/>
            <person name="Sattley W.M."/>
            <person name="Shimada Y."/>
            <person name="Taylor H.L."/>
            <person name="Tomo T."/>
            <person name="Tsuchiya T."/>
            <person name="Wang Z.T."/>
            <person name="Raymond J."/>
            <person name="Mimuro M."/>
            <person name="Blankenship R.E."/>
            <person name="Touchman J.W."/>
        </authorList>
    </citation>
    <scope>NUCLEOTIDE SEQUENCE [LARGE SCALE GENOMIC DNA]</scope>
    <source>
        <strain evidence="2">MBIC 11017</strain>
        <plasmid evidence="2">Plasmid pREB7</plasmid>
    </source>
</reference>